<feature type="compositionally biased region" description="Basic and acidic residues" evidence="1">
    <location>
        <begin position="175"/>
        <end position="186"/>
    </location>
</feature>
<sequence length="291" mass="32977">MAASMATENAFVPGSDSDYFLDMKSLKTWNGFCQIMDEDYKTFLYALNKYSEEEDLKESALKDEDGDCYMDQQYKIFEEGKEGAVNDEDGDCQIDPHYKMFLDNLREDGKSYILDIPGTVHIKYEGQDNGVSDGNGINWATLKDENKSNLATPRGAYKGDLATPREEEWGTSITPREEDKRKSAIPRAKDRIISTIPSKEDRRNSVTPTEKDWRIAREVPHSKPMVLKAVKTEKLDLVNQESYLLPLNRRKLDDIAADILAKRGKRLKSQNVVGETLLHATKFATNSAVCT</sequence>
<dbReference type="EMBL" id="OIVN01006211">
    <property type="protein sequence ID" value="SPD27877.1"/>
    <property type="molecule type" value="Genomic_DNA"/>
</dbReference>
<evidence type="ECO:0000313" key="3">
    <source>
        <dbReference type="EMBL" id="SPD13840.1"/>
    </source>
</evidence>
<dbReference type="EMBL" id="OIVN01000573">
    <property type="protein sequence ID" value="SPC82355.1"/>
    <property type="molecule type" value="Genomic_DNA"/>
</dbReference>
<evidence type="ECO:0000313" key="4">
    <source>
        <dbReference type="EMBL" id="SPD27877.1"/>
    </source>
</evidence>
<name>A0A2N9F5J1_FAGSY</name>
<organism evidence="2">
    <name type="scientific">Fagus sylvatica</name>
    <name type="common">Beechnut</name>
    <dbReference type="NCBI Taxonomy" id="28930"/>
    <lineage>
        <taxon>Eukaryota</taxon>
        <taxon>Viridiplantae</taxon>
        <taxon>Streptophyta</taxon>
        <taxon>Embryophyta</taxon>
        <taxon>Tracheophyta</taxon>
        <taxon>Spermatophyta</taxon>
        <taxon>Magnoliopsida</taxon>
        <taxon>eudicotyledons</taxon>
        <taxon>Gunneridae</taxon>
        <taxon>Pentapetalae</taxon>
        <taxon>rosids</taxon>
        <taxon>fabids</taxon>
        <taxon>Fagales</taxon>
        <taxon>Fagaceae</taxon>
        <taxon>Fagus</taxon>
    </lineage>
</organism>
<evidence type="ECO:0000313" key="2">
    <source>
        <dbReference type="EMBL" id="SPC82355.1"/>
    </source>
</evidence>
<gene>
    <name evidence="2" type="ORF">FSB_LOCUS10237</name>
    <name evidence="3" type="ORF">FSB_LOCUS41722</name>
    <name evidence="4" type="ORF">FSB_LOCUS55759</name>
</gene>
<evidence type="ECO:0000256" key="1">
    <source>
        <dbReference type="SAM" id="MobiDB-lite"/>
    </source>
</evidence>
<feature type="region of interest" description="Disordered" evidence="1">
    <location>
        <begin position="167"/>
        <end position="186"/>
    </location>
</feature>
<dbReference type="AlphaFoldDB" id="A0A2N9F5J1"/>
<proteinExistence type="predicted"/>
<reference evidence="2" key="1">
    <citation type="submission" date="2018-02" db="EMBL/GenBank/DDBJ databases">
        <authorList>
            <person name="Cohen D.B."/>
            <person name="Kent A.D."/>
        </authorList>
    </citation>
    <scope>NUCLEOTIDE SEQUENCE</scope>
</reference>
<dbReference type="EMBL" id="OIVN01003830">
    <property type="protein sequence ID" value="SPD13840.1"/>
    <property type="molecule type" value="Genomic_DNA"/>
</dbReference>
<protein>
    <submittedName>
        <fullName evidence="2">Uncharacterized protein</fullName>
    </submittedName>
</protein>
<accession>A0A2N9F5J1</accession>